<feature type="compositionally biased region" description="Low complexity" evidence="7">
    <location>
        <begin position="722"/>
        <end position="750"/>
    </location>
</feature>
<dbReference type="InterPro" id="IPR050428">
    <property type="entry name" value="TCS_sensor_his_kinase"/>
</dbReference>
<protein>
    <recommendedName>
        <fullName evidence="2">histidine kinase</fullName>
        <ecNumber evidence="2">2.7.13.3</ecNumber>
    </recommendedName>
</protein>
<keyword evidence="6" id="KW-0175">Coiled coil</keyword>
<feature type="compositionally biased region" description="Low complexity" evidence="7">
    <location>
        <begin position="678"/>
        <end position="704"/>
    </location>
</feature>
<keyword evidence="3" id="KW-0597">Phosphoprotein</keyword>
<dbReference type="Gene3D" id="3.30.565.10">
    <property type="entry name" value="Histidine kinase-like ATPase, C-terminal domain"/>
    <property type="match status" value="1"/>
</dbReference>
<gene>
    <name evidence="10" type="ORF">GCM10018793_40550</name>
</gene>
<dbReference type="GO" id="GO:0005886">
    <property type="term" value="C:plasma membrane"/>
    <property type="evidence" value="ECO:0007669"/>
    <property type="project" value="TreeGrafter"/>
</dbReference>
<dbReference type="Proteomes" id="UP000603708">
    <property type="component" value="Unassembled WGS sequence"/>
</dbReference>
<dbReference type="InterPro" id="IPR010910">
    <property type="entry name" value="Nitrate/nitrite_sensing_bac"/>
</dbReference>
<dbReference type="PANTHER" id="PTHR45436:SF5">
    <property type="entry name" value="SENSOR HISTIDINE KINASE TRCS"/>
    <property type="match status" value="1"/>
</dbReference>
<dbReference type="Pfam" id="PF08376">
    <property type="entry name" value="NIT"/>
    <property type="match status" value="1"/>
</dbReference>
<dbReference type="InterPro" id="IPR036890">
    <property type="entry name" value="HATPase_C_sf"/>
</dbReference>
<keyword evidence="8" id="KW-1133">Transmembrane helix</keyword>
<evidence type="ECO:0000256" key="8">
    <source>
        <dbReference type="SAM" id="Phobius"/>
    </source>
</evidence>
<dbReference type="InterPro" id="IPR003594">
    <property type="entry name" value="HATPase_dom"/>
</dbReference>
<keyword evidence="8" id="KW-0472">Membrane</keyword>
<evidence type="ECO:0000256" key="5">
    <source>
        <dbReference type="ARBA" id="ARBA00022777"/>
    </source>
</evidence>
<dbReference type="Pfam" id="PF02518">
    <property type="entry name" value="HATPase_c"/>
    <property type="match status" value="1"/>
</dbReference>
<evidence type="ECO:0000256" key="4">
    <source>
        <dbReference type="ARBA" id="ARBA00022679"/>
    </source>
</evidence>
<dbReference type="SMART" id="SM00387">
    <property type="entry name" value="HATPase_c"/>
    <property type="match status" value="1"/>
</dbReference>
<dbReference type="InterPro" id="IPR013587">
    <property type="entry name" value="Nitrate/nitrite_sensing"/>
</dbReference>
<dbReference type="GO" id="GO:0000160">
    <property type="term" value="P:phosphorelay signal transduction system"/>
    <property type="evidence" value="ECO:0007669"/>
    <property type="project" value="TreeGrafter"/>
</dbReference>
<dbReference type="EC" id="2.7.13.3" evidence="2"/>
<feature type="domain" description="NIT" evidence="9">
    <location>
        <begin position="36"/>
        <end position="287"/>
    </location>
</feature>
<keyword evidence="8" id="KW-0812">Transmembrane</keyword>
<feature type="compositionally biased region" description="Low complexity" evidence="7">
    <location>
        <begin position="770"/>
        <end position="790"/>
    </location>
</feature>
<keyword evidence="5 10" id="KW-0418">Kinase</keyword>
<name>A0A919GDE4_9ACTN</name>
<feature type="compositionally biased region" description="Pro residues" evidence="7">
    <location>
        <begin position="834"/>
        <end position="867"/>
    </location>
</feature>
<feature type="coiled-coil region" evidence="6">
    <location>
        <begin position="317"/>
        <end position="344"/>
    </location>
</feature>
<feature type="region of interest" description="Disordered" evidence="7">
    <location>
        <begin position="617"/>
        <end position="961"/>
    </location>
</feature>
<dbReference type="GO" id="GO:0004673">
    <property type="term" value="F:protein histidine kinase activity"/>
    <property type="evidence" value="ECO:0007669"/>
    <property type="project" value="UniProtKB-EC"/>
</dbReference>
<feature type="compositionally biased region" description="Low complexity" evidence="7">
    <location>
        <begin position="798"/>
        <end position="833"/>
    </location>
</feature>
<comment type="caution">
    <text evidence="10">The sequence shown here is derived from an EMBL/GenBank/DDBJ whole genome shotgun (WGS) entry which is preliminary data.</text>
</comment>
<keyword evidence="11" id="KW-1185">Reference proteome</keyword>
<keyword evidence="4" id="KW-0808">Transferase</keyword>
<evidence type="ECO:0000256" key="7">
    <source>
        <dbReference type="SAM" id="MobiDB-lite"/>
    </source>
</evidence>
<dbReference type="Gene3D" id="6.10.340.10">
    <property type="match status" value="1"/>
</dbReference>
<evidence type="ECO:0000256" key="2">
    <source>
        <dbReference type="ARBA" id="ARBA00012438"/>
    </source>
</evidence>
<organism evidence="10 11">
    <name type="scientific">Streptomyces sulfonofaciens</name>
    <dbReference type="NCBI Taxonomy" id="68272"/>
    <lineage>
        <taxon>Bacteria</taxon>
        <taxon>Bacillati</taxon>
        <taxon>Actinomycetota</taxon>
        <taxon>Actinomycetes</taxon>
        <taxon>Kitasatosporales</taxon>
        <taxon>Streptomycetaceae</taxon>
        <taxon>Streptomyces</taxon>
    </lineage>
</organism>
<evidence type="ECO:0000313" key="11">
    <source>
        <dbReference type="Proteomes" id="UP000603708"/>
    </source>
</evidence>
<feature type="transmembrane region" description="Helical" evidence="8">
    <location>
        <begin position="298"/>
        <end position="318"/>
    </location>
</feature>
<dbReference type="PANTHER" id="PTHR45436">
    <property type="entry name" value="SENSOR HISTIDINE KINASE YKOH"/>
    <property type="match status" value="1"/>
</dbReference>
<evidence type="ECO:0000313" key="10">
    <source>
        <dbReference type="EMBL" id="GHH81946.1"/>
    </source>
</evidence>
<evidence type="ECO:0000256" key="6">
    <source>
        <dbReference type="SAM" id="Coils"/>
    </source>
</evidence>
<comment type="catalytic activity">
    <reaction evidence="1">
        <text>ATP + protein L-histidine = ADP + protein N-phospho-L-histidine.</text>
        <dbReference type="EC" id="2.7.13.3"/>
    </reaction>
</comment>
<dbReference type="AlphaFoldDB" id="A0A919GDE4"/>
<evidence type="ECO:0000256" key="3">
    <source>
        <dbReference type="ARBA" id="ARBA00022553"/>
    </source>
</evidence>
<reference evidence="10" key="2">
    <citation type="submission" date="2020-09" db="EMBL/GenBank/DDBJ databases">
        <authorList>
            <person name="Sun Q."/>
            <person name="Ohkuma M."/>
        </authorList>
    </citation>
    <scope>NUCLEOTIDE SEQUENCE</scope>
    <source>
        <strain evidence="10">JCM 5069</strain>
    </source>
</reference>
<evidence type="ECO:0000259" key="9">
    <source>
        <dbReference type="PROSITE" id="PS50906"/>
    </source>
</evidence>
<dbReference type="SUPFAM" id="SSF55874">
    <property type="entry name" value="ATPase domain of HSP90 chaperone/DNA topoisomerase II/histidine kinase"/>
    <property type="match status" value="1"/>
</dbReference>
<sequence length="961" mass="101651">MPSVALLVLWGLSTAQLGLDWLKLAEQDALTDRSAALARGVTLQLQEERRLTGLVIADGSASKDAMLAQRKRTDEAVRAFEDATAGRPSPRLRPQLRDALAKERTAVRQVGGVRASVDEGTATDEVAFQSFTGIIESGLGFFEALGNADDGELAAAFKPLTDLMWADEMLSREDAVLCYSWASGSIRQDDRSNFSQWIGTQNFLLDSEVTPRVTEEERDGLQDLTGSDAWQTKSAVEAALVGHHPMDTAGLPRTSGQWRQAMRTVQPRFAAVVRQRAEVTDDVTGDAVGELKVRMRTYGAICLGTVLVVIVLSVLLSGSLRRRILALRDEAARLETELPEVMERLRGGEDVDVDAEVREIPYRRDELGRLGLALNLARRAAVETAVRETEQHRGFQRMLQRIARRTQLLIGLQLKKLDEMERSQEDPQILEGLFDLDHLTSRLRRYEENLVVLGGGQPQRRWRNPVRVVDVLRAALGEVQDYRRIQIEVTQEPWLSGRAVGPLVHILAELMENAAAFSKPPNPVEARAGAVGRGLAVEIEDRGIGMDPEGYDTVNRLMAKPPQLDVLSRAEDARLGLYVVARLASDLGLQVEFRPSAYGGTRVIVMVPAELVAEAPAPGAADVETPISSRARLRAANTPDGTGRHRAVRREDGAAADALTPARHRAAQPHTTGQGHQAAGEPAGTPAPAPAGRRSAHARAGIAAPPGPVHTAPGPDLPQMPGPAAGAAREGGADPVPAAAVPAGSAPPADRTTRDDAFARGVPSWVRTLPGPASGDAPGPTAAADAAGPVPTAPRPGGPRSLPAPGAAALLGLPIRARGQARGPGIPTSSAGSGPPPRGPGGPPGPRPLPSRPPGTPPAPAPGPGPAPSGEGPGPLSPLPRRVRQASLAPELKDPRRGLRRPGGADGRAPQDNPRPERSGAAIGAFQRQSRRSRGLPQPAAPPTTGAPAPGSRPTSTEDAP</sequence>
<dbReference type="EMBL" id="BNCD01000011">
    <property type="protein sequence ID" value="GHH81946.1"/>
    <property type="molecule type" value="Genomic_DNA"/>
</dbReference>
<reference evidence="10" key="1">
    <citation type="journal article" date="2014" name="Int. J. Syst. Evol. Microbiol.">
        <title>Complete genome sequence of Corynebacterium casei LMG S-19264T (=DSM 44701T), isolated from a smear-ripened cheese.</title>
        <authorList>
            <consortium name="US DOE Joint Genome Institute (JGI-PGF)"/>
            <person name="Walter F."/>
            <person name="Albersmeier A."/>
            <person name="Kalinowski J."/>
            <person name="Ruckert C."/>
        </authorList>
    </citation>
    <scope>NUCLEOTIDE SEQUENCE</scope>
    <source>
        <strain evidence="10">JCM 5069</strain>
    </source>
</reference>
<evidence type="ECO:0000256" key="1">
    <source>
        <dbReference type="ARBA" id="ARBA00000085"/>
    </source>
</evidence>
<proteinExistence type="predicted"/>
<dbReference type="PROSITE" id="PS50906">
    <property type="entry name" value="NIT"/>
    <property type="match status" value="1"/>
</dbReference>
<accession>A0A919GDE4</accession>